<dbReference type="SUPFAM" id="SSF48498">
    <property type="entry name" value="Tetracyclin repressor-like, C-terminal domain"/>
    <property type="match status" value="1"/>
</dbReference>
<feature type="DNA-binding region" description="H-T-H motif" evidence="2">
    <location>
        <begin position="39"/>
        <end position="58"/>
    </location>
</feature>
<accession>A0A4Q7KBR8</accession>
<dbReference type="Gene3D" id="1.10.357.10">
    <property type="entry name" value="Tetracycline Repressor, domain 2"/>
    <property type="match status" value="1"/>
</dbReference>
<evidence type="ECO:0000313" key="4">
    <source>
        <dbReference type="EMBL" id="RZS30407.1"/>
    </source>
</evidence>
<dbReference type="RefSeq" id="WP_130348628.1">
    <property type="nucleotide sequence ID" value="NZ_SGWQ01000017.1"/>
</dbReference>
<comment type="caution">
    <text evidence="4">The sequence shown here is derived from an EMBL/GenBank/DDBJ whole genome shotgun (WGS) entry which is preliminary data.</text>
</comment>
<evidence type="ECO:0000256" key="2">
    <source>
        <dbReference type="PROSITE-ProRule" id="PRU00335"/>
    </source>
</evidence>
<name>A0A4Q7KBR8_9PSEU</name>
<dbReference type="EMBL" id="SGWQ01000017">
    <property type="protein sequence ID" value="RZS30407.1"/>
    <property type="molecule type" value="Genomic_DNA"/>
</dbReference>
<dbReference type="InterPro" id="IPR050109">
    <property type="entry name" value="HTH-type_TetR-like_transc_reg"/>
</dbReference>
<organism evidence="4 5">
    <name type="scientific">Herbihabitans rhizosphaerae</name>
    <dbReference type="NCBI Taxonomy" id="1872711"/>
    <lineage>
        <taxon>Bacteria</taxon>
        <taxon>Bacillati</taxon>
        <taxon>Actinomycetota</taxon>
        <taxon>Actinomycetes</taxon>
        <taxon>Pseudonocardiales</taxon>
        <taxon>Pseudonocardiaceae</taxon>
        <taxon>Herbihabitans</taxon>
    </lineage>
</organism>
<keyword evidence="1 2" id="KW-0238">DNA-binding</keyword>
<evidence type="ECO:0000259" key="3">
    <source>
        <dbReference type="PROSITE" id="PS50977"/>
    </source>
</evidence>
<evidence type="ECO:0000256" key="1">
    <source>
        <dbReference type="ARBA" id="ARBA00023125"/>
    </source>
</evidence>
<dbReference type="PANTHER" id="PTHR30055:SF174">
    <property type="entry name" value="TRANSCRIPTIONAL REGULATORY PROTEIN (PROBABLY TETR-FAMILY)-RELATED"/>
    <property type="match status" value="1"/>
</dbReference>
<dbReference type="OrthoDB" id="8479950at2"/>
<gene>
    <name evidence="4" type="ORF">EV193_117105</name>
</gene>
<dbReference type="AlphaFoldDB" id="A0A4Q7KBR8"/>
<dbReference type="InterPro" id="IPR009057">
    <property type="entry name" value="Homeodomain-like_sf"/>
</dbReference>
<dbReference type="InterPro" id="IPR001647">
    <property type="entry name" value="HTH_TetR"/>
</dbReference>
<dbReference type="PROSITE" id="PS50977">
    <property type="entry name" value="HTH_TETR_2"/>
    <property type="match status" value="1"/>
</dbReference>
<sequence>MTGTTDRPPRVRRTAEDRRRQLIGIGLEMLTTMAFHQVTVDEVARRAGISRSLLFHYFPTKRDYYAAVVRAAARRLLRATVPLEGAEPADRLRATVDAYVAFIRRRREAYVSVFRAPRQDEWILEIHEETQNALSHKVFEALGIDSPEETLVLAVRAWWAFAEHLCVDWTARRDGGDEELAAMLVDTLTDVVRRAAV</sequence>
<dbReference type="GO" id="GO:0000976">
    <property type="term" value="F:transcription cis-regulatory region binding"/>
    <property type="evidence" value="ECO:0007669"/>
    <property type="project" value="TreeGrafter"/>
</dbReference>
<dbReference type="PANTHER" id="PTHR30055">
    <property type="entry name" value="HTH-TYPE TRANSCRIPTIONAL REGULATOR RUTR"/>
    <property type="match status" value="1"/>
</dbReference>
<dbReference type="GO" id="GO:0003700">
    <property type="term" value="F:DNA-binding transcription factor activity"/>
    <property type="evidence" value="ECO:0007669"/>
    <property type="project" value="TreeGrafter"/>
</dbReference>
<dbReference type="SUPFAM" id="SSF46689">
    <property type="entry name" value="Homeodomain-like"/>
    <property type="match status" value="1"/>
</dbReference>
<feature type="domain" description="HTH tetR-type" evidence="3">
    <location>
        <begin position="16"/>
        <end position="76"/>
    </location>
</feature>
<keyword evidence="5" id="KW-1185">Reference proteome</keyword>
<dbReference type="InterPro" id="IPR036271">
    <property type="entry name" value="Tet_transcr_reg_TetR-rel_C_sf"/>
</dbReference>
<proteinExistence type="predicted"/>
<reference evidence="4 5" key="1">
    <citation type="submission" date="2019-02" db="EMBL/GenBank/DDBJ databases">
        <title>Genomic Encyclopedia of Type Strains, Phase IV (KMG-IV): sequencing the most valuable type-strain genomes for metagenomic binning, comparative biology and taxonomic classification.</title>
        <authorList>
            <person name="Goeker M."/>
        </authorList>
    </citation>
    <scope>NUCLEOTIDE SEQUENCE [LARGE SCALE GENOMIC DNA]</scope>
    <source>
        <strain evidence="4 5">DSM 101727</strain>
    </source>
</reference>
<dbReference type="Proteomes" id="UP000294257">
    <property type="component" value="Unassembled WGS sequence"/>
</dbReference>
<evidence type="ECO:0000313" key="5">
    <source>
        <dbReference type="Proteomes" id="UP000294257"/>
    </source>
</evidence>
<dbReference type="Pfam" id="PF00440">
    <property type="entry name" value="TetR_N"/>
    <property type="match status" value="1"/>
</dbReference>
<protein>
    <submittedName>
        <fullName evidence="4">TetR family transcriptional regulator</fullName>
    </submittedName>
</protein>